<dbReference type="InterPro" id="IPR016040">
    <property type="entry name" value="NAD(P)-bd_dom"/>
</dbReference>
<accession>A0A9P3GCT6</accession>
<sequence>MVKYVLTGATGQLGSRVFKNLIKLVPASDVIVSLHNPDGATPEILSSGVEVRKGDFTQPETLDGAFAGGDKLLIVSYPSIAYDIRVNSHRAAIDAAKRAGVAHVYYTSLMFAGDSQAAVMQAHLATEKYLKESGLTYTIIREGIYSESYPLYFGYWKPGRPGNEVKVPHGDGGIAWVCRDDLGEGTAKLMVSDSHKHETVLFTGSRAITLSELAGIISDVAKIEPPLQLKVVPEDEYVASNEGGEDLLRKWASTYPAVARGELAVVDPLLRQILGRDLKTFEETLNEELSISSSSDAAVQRYSK</sequence>
<protein>
    <submittedName>
        <fullName evidence="2">SDR family oxidoreductase</fullName>
    </submittedName>
</protein>
<dbReference type="Gene3D" id="3.90.25.10">
    <property type="entry name" value="UDP-galactose 4-epimerase, domain 1"/>
    <property type="match status" value="1"/>
</dbReference>
<dbReference type="AlphaFoldDB" id="A0A9P3GCT6"/>
<evidence type="ECO:0000259" key="1">
    <source>
        <dbReference type="Pfam" id="PF13460"/>
    </source>
</evidence>
<dbReference type="InterPro" id="IPR036291">
    <property type="entry name" value="NAD(P)-bd_dom_sf"/>
</dbReference>
<dbReference type="SUPFAM" id="SSF51735">
    <property type="entry name" value="NAD(P)-binding Rossmann-fold domains"/>
    <property type="match status" value="1"/>
</dbReference>
<proteinExistence type="predicted"/>
<dbReference type="CDD" id="cd05269">
    <property type="entry name" value="TMR_SDR_a"/>
    <property type="match status" value="1"/>
</dbReference>
<organism evidence="2 3">
    <name type="scientific">Phanerochaete sordida</name>
    <dbReference type="NCBI Taxonomy" id="48140"/>
    <lineage>
        <taxon>Eukaryota</taxon>
        <taxon>Fungi</taxon>
        <taxon>Dikarya</taxon>
        <taxon>Basidiomycota</taxon>
        <taxon>Agaricomycotina</taxon>
        <taxon>Agaricomycetes</taxon>
        <taxon>Polyporales</taxon>
        <taxon>Phanerochaetaceae</taxon>
        <taxon>Phanerochaete</taxon>
    </lineage>
</organism>
<comment type="caution">
    <text evidence="2">The sequence shown here is derived from an EMBL/GenBank/DDBJ whole genome shotgun (WGS) entry which is preliminary data.</text>
</comment>
<keyword evidence="3" id="KW-1185">Reference proteome</keyword>
<evidence type="ECO:0000313" key="3">
    <source>
        <dbReference type="Proteomes" id="UP000703269"/>
    </source>
</evidence>
<dbReference type="Gene3D" id="3.40.50.720">
    <property type="entry name" value="NAD(P)-binding Rossmann-like Domain"/>
    <property type="match status" value="1"/>
</dbReference>
<dbReference type="PANTHER" id="PTHR47129">
    <property type="entry name" value="QUINONE OXIDOREDUCTASE 2"/>
    <property type="match status" value="1"/>
</dbReference>
<reference evidence="2 3" key="1">
    <citation type="submission" date="2021-08" db="EMBL/GenBank/DDBJ databases">
        <title>Draft Genome Sequence of Phanerochaete sordida strain YK-624.</title>
        <authorList>
            <person name="Mori T."/>
            <person name="Dohra H."/>
            <person name="Suzuki T."/>
            <person name="Kawagishi H."/>
            <person name="Hirai H."/>
        </authorList>
    </citation>
    <scope>NUCLEOTIDE SEQUENCE [LARGE SCALE GENOMIC DNA]</scope>
    <source>
        <strain evidence="2 3">YK-624</strain>
    </source>
</reference>
<dbReference type="OrthoDB" id="419598at2759"/>
<dbReference type="Proteomes" id="UP000703269">
    <property type="component" value="Unassembled WGS sequence"/>
</dbReference>
<feature type="domain" description="NAD(P)-binding" evidence="1">
    <location>
        <begin position="8"/>
        <end position="145"/>
    </location>
</feature>
<dbReference type="InterPro" id="IPR052718">
    <property type="entry name" value="NmrA-type_oxidoreductase"/>
</dbReference>
<dbReference type="PANTHER" id="PTHR47129:SF1">
    <property type="entry name" value="NMRA-LIKE DOMAIN-CONTAINING PROTEIN"/>
    <property type="match status" value="1"/>
</dbReference>
<dbReference type="Pfam" id="PF13460">
    <property type="entry name" value="NAD_binding_10"/>
    <property type="match status" value="1"/>
</dbReference>
<evidence type="ECO:0000313" key="2">
    <source>
        <dbReference type="EMBL" id="GJE91500.1"/>
    </source>
</evidence>
<gene>
    <name evidence="2" type="ORF">PsYK624_076500</name>
</gene>
<name>A0A9P3GCT6_9APHY</name>
<dbReference type="EMBL" id="BPQB01000021">
    <property type="protein sequence ID" value="GJE91500.1"/>
    <property type="molecule type" value="Genomic_DNA"/>
</dbReference>